<keyword evidence="3" id="KW-0963">Cytoplasm</keyword>
<evidence type="ECO:0000256" key="4">
    <source>
        <dbReference type="ARBA" id="ARBA00023186"/>
    </source>
</evidence>
<dbReference type="Pfam" id="PF14011">
    <property type="entry name" value="ESX-1_EspG"/>
    <property type="match status" value="1"/>
</dbReference>
<dbReference type="RefSeq" id="WP_184675188.1">
    <property type="nucleotide sequence ID" value="NZ_BAABAI010000035.1"/>
</dbReference>
<reference evidence="5 6" key="1">
    <citation type="submission" date="2020-08" db="EMBL/GenBank/DDBJ databases">
        <title>Sequencing the genomes of 1000 actinobacteria strains.</title>
        <authorList>
            <person name="Klenk H.-P."/>
        </authorList>
    </citation>
    <scope>NUCLEOTIDE SEQUENCE [LARGE SCALE GENOMIC DNA]</scope>
    <source>
        <strain evidence="5 6">DSM 45084</strain>
    </source>
</reference>
<dbReference type="InterPro" id="IPR025734">
    <property type="entry name" value="EspG"/>
</dbReference>
<gene>
    <name evidence="5" type="ORF">F4559_006865</name>
</gene>
<comment type="caution">
    <text evidence="5">The sequence shown here is derived from an EMBL/GenBank/DDBJ whole genome shotgun (WGS) entry which is preliminary data.</text>
</comment>
<evidence type="ECO:0000256" key="3">
    <source>
        <dbReference type="ARBA" id="ARBA00022490"/>
    </source>
</evidence>
<keyword evidence="6" id="KW-1185">Reference proteome</keyword>
<name>A0A7W7TAK3_9PSEU</name>
<protein>
    <recommendedName>
        <fullName evidence="7">ESAT-6 protein secretion system EspG family protein</fullName>
    </recommendedName>
</protein>
<dbReference type="Proteomes" id="UP000542674">
    <property type="component" value="Unassembled WGS sequence"/>
</dbReference>
<evidence type="ECO:0000256" key="2">
    <source>
        <dbReference type="ARBA" id="ARBA00006411"/>
    </source>
</evidence>
<evidence type="ECO:0008006" key="7">
    <source>
        <dbReference type="Google" id="ProtNLM"/>
    </source>
</evidence>
<comment type="similarity">
    <text evidence="2">Belongs to the EspG family.</text>
</comment>
<organism evidence="5 6">
    <name type="scientific">Saccharothrix violaceirubra</name>
    <dbReference type="NCBI Taxonomy" id="413306"/>
    <lineage>
        <taxon>Bacteria</taxon>
        <taxon>Bacillati</taxon>
        <taxon>Actinomycetota</taxon>
        <taxon>Actinomycetes</taxon>
        <taxon>Pseudonocardiales</taxon>
        <taxon>Pseudonocardiaceae</taxon>
        <taxon>Saccharothrix</taxon>
    </lineage>
</organism>
<dbReference type="AlphaFoldDB" id="A0A7W7TAK3"/>
<keyword evidence="4" id="KW-0143">Chaperone</keyword>
<proteinExistence type="inferred from homology"/>
<evidence type="ECO:0000256" key="1">
    <source>
        <dbReference type="ARBA" id="ARBA00004496"/>
    </source>
</evidence>
<dbReference type="EMBL" id="JACHJS010000001">
    <property type="protein sequence ID" value="MBB4969506.1"/>
    <property type="molecule type" value="Genomic_DNA"/>
</dbReference>
<evidence type="ECO:0000313" key="6">
    <source>
        <dbReference type="Proteomes" id="UP000542674"/>
    </source>
</evidence>
<sequence>MTNATLSAAQFRTAWEHLDLGALPIVLHVPDDPAPWSELVENDLVRDGDLDPWLGSALELVARPPRAVDLRLGIGSVAVRALAVSGERGAVLAVLSGGRLSVRDPDADLPAAVVSVLPADGDLVGAQDLHGRIGAAVLDATGRRCRSRDVVDFHGPVPADGLRERVASLLARLSG</sequence>
<comment type="subcellular location">
    <subcellularLocation>
        <location evidence="1">Cytoplasm</location>
    </subcellularLocation>
</comment>
<accession>A0A7W7TAK3</accession>
<evidence type="ECO:0000313" key="5">
    <source>
        <dbReference type="EMBL" id="MBB4969506.1"/>
    </source>
</evidence>